<evidence type="ECO:0000313" key="1">
    <source>
        <dbReference type="EMBL" id="EMF12848.1"/>
    </source>
</evidence>
<reference evidence="1 2" key="1">
    <citation type="journal article" date="2012" name="PLoS Pathog.">
        <title>Diverse lifestyles and strategies of plant pathogenesis encoded in the genomes of eighteen Dothideomycetes fungi.</title>
        <authorList>
            <person name="Ohm R.A."/>
            <person name="Feau N."/>
            <person name="Henrissat B."/>
            <person name="Schoch C.L."/>
            <person name="Horwitz B.A."/>
            <person name="Barry K.W."/>
            <person name="Condon B.J."/>
            <person name="Copeland A.C."/>
            <person name="Dhillon B."/>
            <person name="Glaser F."/>
            <person name="Hesse C.N."/>
            <person name="Kosti I."/>
            <person name="LaButti K."/>
            <person name="Lindquist E.A."/>
            <person name="Lucas S."/>
            <person name="Salamov A.A."/>
            <person name="Bradshaw R.E."/>
            <person name="Ciuffetti L."/>
            <person name="Hamelin R.C."/>
            <person name="Kema G.H.J."/>
            <person name="Lawrence C."/>
            <person name="Scott J.A."/>
            <person name="Spatafora J.W."/>
            <person name="Turgeon B.G."/>
            <person name="de Wit P.J.G.M."/>
            <person name="Zhong S."/>
            <person name="Goodwin S.B."/>
            <person name="Grigoriev I.V."/>
        </authorList>
    </citation>
    <scope>NUCLEOTIDE SEQUENCE [LARGE SCALE GENOMIC DNA]</scope>
    <source>
        <strain evidence="1 2">SO2202</strain>
    </source>
</reference>
<organism evidence="1 2">
    <name type="scientific">Sphaerulina musiva (strain SO2202)</name>
    <name type="common">Poplar stem canker fungus</name>
    <name type="synonym">Septoria musiva</name>
    <dbReference type="NCBI Taxonomy" id="692275"/>
    <lineage>
        <taxon>Eukaryota</taxon>
        <taxon>Fungi</taxon>
        <taxon>Dikarya</taxon>
        <taxon>Ascomycota</taxon>
        <taxon>Pezizomycotina</taxon>
        <taxon>Dothideomycetes</taxon>
        <taxon>Dothideomycetidae</taxon>
        <taxon>Mycosphaerellales</taxon>
        <taxon>Mycosphaerellaceae</taxon>
        <taxon>Sphaerulina</taxon>
    </lineage>
</organism>
<dbReference type="Proteomes" id="UP000016931">
    <property type="component" value="Unassembled WGS sequence"/>
</dbReference>
<dbReference type="HOGENOM" id="CLU_3143949_0_0_1"/>
<keyword evidence="2" id="KW-1185">Reference proteome</keyword>
<accession>M3CGD1</accession>
<dbReference type="OrthoDB" id="627406at2759"/>
<dbReference type="AlphaFoldDB" id="M3CGD1"/>
<dbReference type="GeneID" id="27907544"/>
<dbReference type="EMBL" id="KB456264">
    <property type="protein sequence ID" value="EMF12848.1"/>
    <property type="molecule type" value="Genomic_DNA"/>
</dbReference>
<name>M3CGD1_SPHMS</name>
<gene>
    <name evidence="1" type="ORF">SEPMUDRAFT_86207</name>
</gene>
<sequence>MAEDYVQLLDNTAIHSILRTPKFSYFKGALGALDSTYINAVIPEERQSA</sequence>
<protein>
    <submittedName>
        <fullName evidence="1">Uncharacterized protein</fullName>
    </submittedName>
</protein>
<dbReference type="RefSeq" id="XP_016760969.1">
    <property type="nucleotide sequence ID" value="XM_016910407.1"/>
</dbReference>
<proteinExistence type="predicted"/>
<evidence type="ECO:0000313" key="2">
    <source>
        <dbReference type="Proteomes" id="UP000016931"/>
    </source>
</evidence>